<dbReference type="Pfam" id="PF05636">
    <property type="entry name" value="HIGH_NTase1"/>
    <property type="match status" value="1"/>
</dbReference>
<dbReference type="PANTHER" id="PTHR37825:SF1">
    <property type="entry name" value="TRNA(MET) CYTIDINE ACETATE LIGASE"/>
    <property type="match status" value="1"/>
</dbReference>
<reference evidence="4" key="1">
    <citation type="submission" date="2016-07" db="EMBL/GenBank/DDBJ databases">
        <authorList>
            <person name="Florea S."/>
            <person name="Webb J.S."/>
            <person name="Jaromczyk J."/>
            <person name="Schardl C.L."/>
        </authorList>
    </citation>
    <scope>NUCLEOTIDE SEQUENCE [LARGE SCALE GENOMIC DNA]</scope>
    <source>
        <strain evidence="4">Z6</strain>
    </source>
</reference>
<comment type="catalytic activity">
    <reaction evidence="2">
        <text>cytidine(34) in elongator tRNA(Met) + acetate + ATP = N(4)-acetylcytidine(34) in elongator tRNA(Met) + AMP + diphosphate</text>
        <dbReference type="Rhea" id="RHEA:58144"/>
        <dbReference type="Rhea" id="RHEA-COMP:10693"/>
        <dbReference type="Rhea" id="RHEA-COMP:10694"/>
        <dbReference type="ChEBI" id="CHEBI:30089"/>
        <dbReference type="ChEBI" id="CHEBI:30616"/>
        <dbReference type="ChEBI" id="CHEBI:33019"/>
        <dbReference type="ChEBI" id="CHEBI:74900"/>
        <dbReference type="ChEBI" id="CHEBI:82748"/>
        <dbReference type="ChEBI" id="CHEBI:456215"/>
    </reaction>
</comment>
<protein>
    <recommendedName>
        <fullName evidence="2">tRNA(Met) cytidine acetate ligase</fullName>
        <ecNumber evidence="2">6.3.4.-</ecNumber>
    </recommendedName>
</protein>
<dbReference type="Gene3D" id="3.40.50.620">
    <property type="entry name" value="HUPs"/>
    <property type="match status" value="1"/>
</dbReference>
<evidence type="ECO:0000313" key="3">
    <source>
        <dbReference type="EMBL" id="OCL26045.1"/>
    </source>
</evidence>
<dbReference type="SUPFAM" id="SSF52374">
    <property type="entry name" value="Nucleotidylyl transferase"/>
    <property type="match status" value="1"/>
</dbReference>
<dbReference type="GO" id="GO:0016879">
    <property type="term" value="F:ligase activity, forming carbon-nitrogen bonds"/>
    <property type="evidence" value="ECO:0007669"/>
    <property type="project" value="UniProtKB-UniRule"/>
</dbReference>
<gene>
    <name evidence="2" type="primary">tmcAL</name>
    <name evidence="3" type="ORF">U472_08480</name>
</gene>
<dbReference type="RefSeq" id="WP_068717473.1">
    <property type="nucleotide sequence ID" value="NZ_LWDV01000009.1"/>
</dbReference>
<comment type="caution">
    <text evidence="3">The sequence shown here is derived from an EMBL/GenBank/DDBJ whole genome shotgun (WGS) entry which is preliminary data.</text>
</comment>
<keyword evidence="2" id="KW-0963">Cytoplasm</keyword>
<proteinExistence type="inferred from homology"/>
<dbReference type="NCBIfam" id="NF010191">
    <property type="entry name" value="PRK13670.1"/>
    <property type="match status" value="1"/>
</dbReference>
<name>A0A1C0A705_9FIRM</name>
<dbReference type="AlphaFoldDB" id="A0A1C0A705"/>
<dbReference type="GO" id="GO:0006400">
    <property type="term" value="P:tRNA modification"/>
    <property type="evidence" value="ECO:0007669"/>
    <property type="project" value="UniProtKB-UniRule"/>
</dbReference>
<dbReference type="GO" id="GO:0005524">
    <property type="term" value="F:ATP binding"/>
    <property type="evidence" value="ECO:0007669"/>
    <property type="project" value="UniProtKB-KW"/>
</dbReference>
<keyword evidence="3" id="KW-0808">Transferase</keyword>
<accession>A0A1C0A705</accession>
<feature type="binding site" evidence="2">
    <location>
        <begin position="7"/>
        <end position="20"/>
    </location>
    <ligand>
        <name>ATP</name>
        <dbReference type="ChEBI" id="CHEBI:30616"/>
    </ligand>
</feature>
<evidence type="ECO:0000256" key="1">
    <source>
        <dbReference type="ARBA" id="ARBA00022694"/>
    </source>
</evidence>
<dbReference type="Proteomes" id="UP000093514">
    <property type="component" value="Unassembled WGS sequence"/>
</dbReference>
<reference evidence="3 4" key="2">
    <citation type="submission" date="2016-08" db="EMBL/GenBank/DDBJ databases">
        <title>Orenia metallireducens sp. nov. strain Z6, a Novel Metal-reducing Firmicute from the Deep Subsurface.</title>
        <authorList>
            <person name="Maxim B.I."/>
            <person name="Kenneth K."/>
            <person name="Flynn T.M."/>
            <person name="Oloughlin E.J."/>
            <person name="Locke R.A."/>
            <person name="Weber J.R."/>
            <person name="Egan S.M."/>
            <person name="Mackie R.I."/>
            <person name="Cann I.K."/>
        </authorList>
    </citation>
    <scope>NUCLEOTIDE SEQUENCE [LARGE SCALE GENOMIC DNA]</scope>
    <source>
        <strain evidence="3 4">Z6</strain>
    </source>
</reference>
<dbReference type="EC" id="6.3.4.-" evidence="2"/>
<comment type="caution">
    <text evidence="2">Lacks conserved residue(s) required for the propagation of feature annotation.</text>
</comment>
<keyword evidence="2" id="KW-0820">tRNA-binding</keyword>
<keyword evidence="1 2" id="KW-0819">tRNA processing</keyword>
<dbReference type="InterPro" id="IPR014729">
    <property type="entry name" value="Rossmann-like_a/b/a_fold"/>
</dbReference>
<feature type="binding site" evidence="2">
    <location>
        <position position="173"/>
    </location>
    <ligand>
        <name>ATP</name>
        <dbReference type="ChEBI" id="CHEBI:30616"/>
    </ligand>
</feature>
<evidence type="ECO:0000313" key="4">
    <source>
        <dbReference type="Proteomes" id="UP000093514"/>
    </source>
</evidence>
<feature type="binding site" evidence="2">
    <location>
        <position position="102"/>
    </location>
    <ligand>
        <name>ATP</name>
        <dbReference type="ChEBI" id="CHEBI:30616"/>
    </ligand>
</feature>
<sequence length="429" mass="48677">MKVLGIITEYNPFHQGHRLHIEKSLEASQADACICIMSGAFLQRGEPAIVNQWARTEVALNSGVDLVIQLPVSYSVRSAEYFAFGAIRLLEATKIVDFICFGSELGEIEPLKQIAKIIANEPTEVSKKIKASLSTGLSYPQARSQALVEYIKANQDEFKKSSEKYIQILNNPNNILGIEYIKALIQSESSITPLTIKREGEGYHSQEIRKLASASAIRKNLQENYNQNKKLIDEKLKQVLPDKSCAVLENEFNQQKGPIFYENFSNSILTLLRRITHHDLKNFEDIIGGLENRIKDASIESSSLKELINLINTKCFTQTRIQRILTQILLNLDQTTLDRFDRGGGPQYLRVLGFNHKGRELLKLIKENSTLPLITKVANHYRSSQKTNSLLQEMLSLDIKANNIYSLAYPNHNLRRGNIDFRKHPIIIK</sequence>
<dbReference type="GO" id="GO:0016740">
    <property type="term" value="F:transferase activity"/>
    <property type="evidence" value="ECO:0007669"/>
    <property type="project" value="UniProtKB-KW"/>
</dbReference>
<keyword evidence="2" id="KW-0547">Nucleotide-binding</keyword>
<dbReference type="PANTHER" id="PTHR37825">
    <property type="entry name" value="TRNA(MET) CYTIDINE ACETATE LIGASE"/>
    <property type="match status" value="1"/>
</dbReference>
<keyword evidence="2" id="KW-0694">RNA-binding</keyword>
<comment type="similarity">
    <text evidence="2">Belongs to the TmcAL family.</text>
</comment>
<comment type="subcellular location">
    <subcellularLocation>
        <location evidence="2">Cytoplasm</location>
    </subcellularLocation>
</comment>
<comment type="function">
    <text evidence="2">Catalyzes the formation of N(4)-acetylcytidine (ac(4)C) at the wobble position of elongator tRNA(Met), using acetate and ATP as substrates. First activates an acetate ion to form acetyladenylate (Ac-AMP) and then transfers the acetyl group to tRNA to form ac(4)C34.</text>
</comment>
<dbReference type="EMBL" id="LWDV01000009">
    <property type="protein sequence ID" value="OCL26045.1"/>
    <property type="molecule type" value="Genomic_DNA"/>
</dbReference>
<keyword evidence="2" id="KW-0067">ATP-binding</keyword>
<evidence type="ECO:0000256" key="2">
    <source>
        <dbReference type="HAMAP-Rule" id="MF_01539"/>
    </source>
</evidence>
<dbReference type="HAMAP" id="MF_01539">
    <property type="entry name" value="TmcAL"/>
    <property type="match status" value="1"/>
</dbReference>
<dbReference type="GO" id="GO:0005737">
    <property type="term" value="C:cytoplasm"/>
    <property type="evidence" value="ECO:0007669"/>
    <property type="project" value="UniProtKB-SubCell"/>
</dbReference>
<dbReference type="OrthoDB" id="9769796at2"/>
<feature type="binding site" evidence="2">
    <location>
        <position position="198"/>
    </location>
    <ligand>
        <name>ATP</name>
        <dbReference type="ChEBI" id="CHEBI:30616"/>
    </ligand>
</feature>
<organism evidence="3 4">
    <name type="scientific">Orenia metallireducens</name>
    <dbReference type="NCBI Taxonomy" id="1413210"/>
    <lineage>
        <taxon>Bacteria</taxon>
        <taxon>Bacillati</taxon>
        <taxon>Bacillota</taxon>
        <taxon>Clostridia</taxon>
        <taxon>Halanaerobiales</taxon>
        <taxon>Halobacteroidaceae</taxon>
        <taxon>Orenia</taxon>
    </lineage>
</organism>
<dbReference type="GO" id="GO:0000049">
    <property type="term" value="F:tRNA binding"/>
    <property type="evidence" value="ECO:0007669"/>
    <property type="project" value="UniProtKB-KW"/>
</dbReference>
<dbReference type="InterPro" id="IPR008513">
    <property type="entry name" value="tRNA(Met)_cyd_acetate_ligase"/>
</dbReference>
<keyword evidence="4" id="KW-1185">Reference proteome</keyword>
<keyword evidence="2" id="KW-0436">Ligase</keyword>